<feature type="transmembrane region" description="Helical" evidence="1">
    <location>
        <begin position="382"/>
        <end position="401"/>
    </location>
</feature>
<organism evidence="2 3">
    <name type="scientific">Stentor coeruleus</name>
    <dbReference type="NCBI Taxonomy" id="5963"/>
    <lineage>
        <taxon>Eukaryota</taxon>
        <taxon>Sar</taxon>
        <taxon>Alveolata</taxon>
        <taxon>Ciliophora</taxon>
        <taxon>Postciliodesmatophora</taxon>
        <taxon>Heterotrichea</taxon>
        <taxon>Heterotrichida</taxon>
        <taxon>Stentoridae</taxon>
        <taxon>Stentor</taxon>
    </lineage>
</organism>
<proteinExistence type="predicted"/>
<dbReference type="Proteomes" id="UP000187209">
    <property type="component" value="Unassembled WGS sequence"/>
</dbReference>
<keyword evidence="1" id="KW-0812">Transmembrane</keyword>
<name>A0A1R2B9X5_9CILI</name>
<feature type="transmembrane region" description="Helical" evidence="1">
    <location>
        <begin position="357"/>
        <end position="376"/>
    </location>
</feature>
<protein>
    <submittedName>
        <fullName evidence="2">Uncharacterized protein</fullName>
    </submittedName>
</protein>
<dbReference type="EMBL" id="MPUH01000826">
    <property type="protein sequence ID" value="OMJ73390.1"/>
    <property type="molecule type" value="Genomic_DNA"/>
</dbReference>
<feature type="transmembrane region" description="Helical" evidence="1">
    <location>
        <begin position="323"/>
        <end position="345"/>
    </location>
</feature>
<evidence type="ECO:0000313" key="3">
    <source>
        <dbReference type="Proteomes" id="UP000187209"/>
    </source>
</evidence>
<comment type="caution">
    <text evidence="2">The sequence shown here is derived from an EMBL/GenBank/DDBJ whole genome shotgun (WGS) entry which is preliminary data.</text>
</comment>
<keyword evidence="3" id="KW-1185">Reference proteome</keyword>
<gene>
    <name evidence="2" type="ORF">SteCoe_27946</name>
</gene>
<evidence type="ECO:0000313" key="2">
    <source>
        <dbReference type="EMBL" id="OMJ73390.1"/>
    </source>
</evidence>
<evidence type="ECO:0000256" key="1">
    <source>
        <dbReference type="SAM" id="Phobius"/>
    </source>
</evidence>
<sequence length="470" mass="53184">MEKSNPQVISQIQKVANKILEILSDTLNLYPNLPKAPNNQFQITTYSVSVLQKDIEPIFQKTQPQEFFLFLIECVEGCYPILRAKWKFIYEPSALPNSIKLVSDIETSATLRSLAEFLADTFKNLSGVLKAEISKTLITSYKWDQSLTPNQIKSFPSQPMTFNSNSGIISMSIQYNISPIKPRIIEQHLGFRPRLKSFDIGEDFKEVNKSFGSHISTETSPQEKRRGNRLLSLIISESFIEEKEIGFSLISSNLNPEPDSDNESFGHNSFDIDSELQNPNLNDDTQISQYIQQCTLVQHLNIFPINHITSLRQLYNFVNYNKLLMLKGLFLYATGLGISLGKVYYDTTYVGTFNYKILLALIPDLLLILAVIFSFINKTKFLSFILALISVGYFDLVLGLNGKGSAQLSCKAVNWCQESVEITCEKLNNQEWSGVGYLAGTGLKIIASTYITKCCWNKYSINRIVPEPTK</sequence>
<reference evidence="2 3" key="1">
    <citation type="submission" date="2016-11" db="EMBL/GenBank/DDBJ databases">
        <title>The macronuclear genome of Stentor coeruleus: a giant cell with tiny introns.</title>
        <authorList>
            <person name="Slabodnick M."/>
            <person name="Ruby J.G."/>
            <person name="Reiff S.B."/>
            <person name="Swart E.C."/>
            <person name="Gosai S."/>
            <person name="Prabakaran S."/>
            <person name="Witkowska E."/>
            <person name="Larue G.E."/>
            <person name="Fisher S."/>
            <person name="Freeman R.M."/>
            <person name="Gunawardena J."/>
            <person name="Chu W."/>
            <person name="Stover N.A."/>
            <person name="Gregory B.D."/>
            <person name="Nowacki M."/>
            <person name="Derisi J."/>
            <person name="Roy S.W."/>
            <person name="Marshall W.F."/>
            <person name="Sood P."/>
        </authorList>
    </citation>
    <scope>NUCLEOTIDE SEQUENCE [LARGE SCALE GENOMIC DNA]</scope>
    <source>
        <strain evidence="2">WM001</strain>
    </source>
</reference>
<keyword evidence="1" id="KW-0472">Membrane</keyword>
<dbReference type="AlphaFoldDB" id="A0A1R2B9X5"/>
<keyword evidence="1" id="KW-1133">Transmembrane helix</keyword>
<accession>A0A1R2B9X5</accession>